<dbReference type="EMBL" id="NJHN03000028">
    <property type="protein sequence ID" value="KAH9424657.1"/>
    <property type="molecule type" value="Genomic_DNA"/>
</dbReference>
<accession>A0ABQ8JPX4</accession>
<sequence length="79" mass="8741">MENISWCQHRADLFFHGEFSPAKGDTVICIPHFSFAAFSLHSAHRIDNQSSILVAVACLIFTACSPHAQKQKTKTPANL</sequence>
<protein>
    <recommendedName>
        <fullName evidence="3">Lipoprotein</fullName>
    </recommendedName>
</protein>
<gene>
    <name evidence="1" type="ORF">DERP_013080</name>
</gene>
<evidence type="ECO:0000313" key="2">
    <source>
        <dbReference type="Proteomes" id="UP000887458"/>
    </source>
</evidence>
<name>A0ABQ8JPX4_DERPT</name>
<dbReference type="Proteomes" id="UP000887458">
    <property type="component" value="Unassembled WGS sequence"/>
</dbReference>
<comment type="caution">
    <text evidence="1">The sequence shown here is derived from an EMBL/GenBank/DDBJ whole genome shotgun (WGS) entry which is preliminary data.</text>
</comment>
<evidence type="ECO:0000313" key="1">
    <source>
        <dbReference type="EMBL" id="KAH9424657.1"/>
    </source>
</evidence>
<organism evidence="1 2">
    <name type="scientific">Dermatophagoides pteronyssinus</name>
    <name type="common">European house dust mite</name>
    <dbReference type="NCBI Taxonomy" id="6956"/>
    <lineage>
        <taxon>Eukaryota</taxon>
        <taxon>Metazoa</taxon>
        <taxon>Ecdysozoa</taxon>
        <taxon>Arthropoda</taxon>
        <taxon>Chelicerata</taxon>
        <taxon>Arachnida</taxon>
        <taxon>Acari</taxon>
        <taxon>Acariformes</taxon>
        <taxon>Sarcoptiformes</taxon>
        <taxon>Astigmata</taxon>
        <taxon>Psoroptidia</taxon>
        <taxon>Analgoidea</taxon>
        <taxon>Pyroglyphidae</taxon>
        <taxon>Dermatophagoidinae</taxon>
        <taxon>Dermatophagoides</taxon>
    </lineage>
</organism>
<evidence type="ECO:0008006" key="3">
    <source>
        <dbReference type="Google" id="ProtNLM"/>
    </source>
</evidence>
<proteinExistence type="predicted"/>
<keyword evidence="2" id="KW-1185">Reference proteome</keyword>
<reference evidence="1 2" key="1">
    <citation type="journal article" date="2018" name="J. Allergy Clin. Immunol.">
        <title>High-quality assembly of Dermatophagoides pteronyssinus genome and transcriptome reveals a wide range of novel allergens.</title>
        <authorList>
            <person name="Liu X.Y."/>
            <person name="Yang K.Y."/>
            <person name="Wang M.Q."/>
            <person name="Kwok J.S."/>
            <person name="Zeng X."/>
            <person name="Yang Z."/>
            <person name="Xiao X.J."/>
            <person name="Lau C.P."/>
            <person name="Li Y."/>
            <person name="Huang Z.M."/>
            <person name="Ba J.G."/>
            <person name="Yim A.K."/>
            <person name="Ouyang C.Y."/>
            <person name="Ngai S.M."/>
            <person name="Chan T.F."/>
            <person name="Leung E.L."/>
            <person name="Liu L."/>
            <person name="Liu Z.G."/>
            <person name="Tsui S.K."/>
        </authorList>
    </citation>
    <scope>NUCLEOTIDE SEQUENCE [LARGE SCALE GENOMIC DNA]</scope>
    <source>
        <strain evidence="1">Derp</strain>
    </source>
</reference>
<reference evidence="1 2" key="2">
    <citation type="journal article" date="2022" name="Mol. Biol. Evol.">
        <title>Comparative Genomics Reveals Insights into the Divergent Evolution of Astigmatic Mites and Household Pest Adaptations.</title>
        <authorList>
            <person name="Xiong Q."/>
            <person name="Wan A.T."/>
            <person name="Liu X."/>
            <person name="Fung C.S."/>
            <person name="Xiao X."/>
            <person name="Malainual N."/>
            <person name="Hou J."/>
            <person name="Wang L."/>
            <person name="Wang M."/>
            <person name="Yang K.Y."/>
            <person name="Cui Y."/>
            <person name="Leung E.L."/>
            <person name="Nong W."/>
            <person name="Shin S.K."/>
            <person name="Au S.W."/>
            <person name="Jeong K.Y."/>
            <person name="Chew F.T."/>
            <person name="Hui J.H."/>
            <person name="Leung T.F."/>
            <person name="Tungtrongchitr A."/>
            <person name="Zhong N."/>
            <person name="Liu Z."/>
            <person name="Tsui S.K."/>
        </authorList>
    </citation>
    <scope>NUCLEOTIDE SEQUENCE [LARGE SCALE GENOMIC DNA]</scope>
    <source>
        <strain evidence="1">Derp</strain>
    </source>
</reference>